<feature type="compositionally biased region" description="Low complexity" evidence="6">
    <location>
        <begin position="141"/>
        <end position="207"/>
    </location>
</feature>
<dbReference type="GeneID" id="104775853"/>
<evidence type="ECO:0000313" key="8">
    <source>
        <dbReference type="Proteomes" id="UP000694864"/>
    </source>
</evidence>
<keyword evidence="3" id="KW-0805">Transcription regulation</keyword>
<comment type="subcellular location">
    <subcellularLocation>
        <location evidence="1">Nucleus</location>
    </subcellularLocation>
</comment>
<feature type="region of interest" description="Disordered" evidence="6">
    <location>
        <begin position="257"/>
        <end position="285"/>
    </location>
</feature>
<feature type="region of interest" description="Disordered" evidence="6">
    <location>
        <begin position="317"/>
        <end position="337"/>
    </location>
</feature>
<dbReference type="SUPFAM" id="SSF47113">
    <property type="entry name" value="Histone-fold"/>
    <property type="match status" value="1"/>
</dbReference>
<feature type="compositionally biased region" description="Polar residues" evidence="6">
    <location>
        <begin position="531"/>
        <end position="550"/>
    </location>
</feature>
<dbReference type="Proteomes" id="UP000694864">
    <property type="component" value="Chromosome 3"/>
</dbReference>
<evidence type="ECO:0000259" key="7">
    <source>
        <dbReference type="Pfam" id="PF03847"/>
    </source>
</evidence>
<feature type="compositionally biased region" description="Pro residues" evidence="6">
    <location>
        <begin position="130"/>
        <end position="140"/>
    </location>
</feature>
<evidence type="ECO:0000256" key="2">
    <source>
        <dbReference type="ARBA" id="ARBA00007530"/>
    </source>
</evidence>
<feature type="compositionally biased region" description="Polar residues" evidence="6">
    <location>
        <begin position="317"/>
        <end position="330"/>
    </location>
</feature>
<feature type="compositionally biased region" description="Low complexity" evidence="6">
    <location>
        <begin position="82"/>
        <end position="122"/>
    </location>
</feature>
<feature type="compositionally biased region" description="Polar residues" evidence="6">
    <location>
        <begin position="697"/>
        <end position="718"/>
    </location>
</feature>
<dbReference type="InterPro" id="IPR009072">
    <property type="entry name" value="Histone-fold"/>
</dbReference>
<dbReference type="PANTHER" id="PTHR12264">
    <property type="entry name" value="TRANSCRIPTION INITIATION FACTOR TFIID SUBUNIT 12"/>
    <property type="match status" value="1"/>
</dbReference>
<feature type="compositionally biased region" description="Low complexity" evidence="6">
    <location>
        <begin position="512"/>
        <end position="530"/>
    </location>
</feature>
<protein>
    <submittedName>
        <fullName evidence="9">Transcription initiation factor TFIID subunit 12b-like</fullName>
    </submittedName>
</protein>
<feature type="compositionally biased region" description="Polar residues" evidence="6">
    <location>
        <begin position="208"/>
        <end position="226"/>
    </location>
</feature>
<evidence type="ECO:0000256" key="5">
    <source>
        <dbReference type="ARBA" id="ARBA00023242"/>
    </source>
</evidence>
<accession>A0ABM1RJ68</accession>
<dbReference type="PANTHER" id="PTHR12264:SF26">
    <property type="entry name" value="TRANSCRIPTION INITIATION FACTOR TFIID SUBUNIT 12B"/>
    <property type="match status" value="1"/>
</dbReference>
<dbReference type="Gene3D" id="1.10.20.10">
    <property type="entry name" value="Histone, subunit A"/>
    <property type="match status" value="1"/>
</dbReference>
<reference evidence="9" key="2">
    <citation type="submission" date="2025-08" db="UniProtKB">
        <authorList>
            <consortium name="RefSeq"/>
        </authorList>
    </citation>
    <scope>IDENTIFICATION</scope>
    <source>
        <tissue evidence="9">Leaf</tissue>
    </source>
</reference>
<keyword evidence="5" id="KW-0539">Nucleus</keyword>
<name>A0ABM1RJ68_CAMSA</name>
<feature type="region of interest" description="Disordered" evidence="6">
    <location>
        <begin position="512"/>
        <end position="567"/>
    </location>
</feature>
<reference evidence="8" key="1">
    <citation type="journal article" date="2014" name="Nat. Commun.">
        <title>The emerging biofuel crop Camelina sativa retains a highly undifferentiated hexaploid genome structure.</title>
        <authorList>
            <person name="Kagale S."/>
            <person name="Koh C."/>
            <person name="Nixon J."/>
            <person name="Bollina V."/>
            <person name="Clarke W.E."/>
            <person name="Tuteja R."/>
            <person name="Spillane C."/>
            <person name="Robinson S.J."/>
            <person name="Links M.G."/>
            <person name="Clarke C."/>
            <person name="Higgins E.E."/>
            <person name="Huebert T."/>
            <person name="Sharpe A.G."/>
            <person name="Parkin I.A."/>
        </authorList>
    </citation>
    <scope>NUCLEOTIDE SEQUENCE [LARGE SCALE GENOMIC DNA]</scope>
    <source>
        <strain evidence="8">cv. DH55</strain>
    </source>
</reference>
<feature type="compositionally biased region" description="Low complexity" evidence="6">
    <location>
        <begin position="28"/>
        <end position="44"/>
    </location>
</feature>
<feature type="compositionally biased region" description="Low complexity" evidence="6">
    <location>
        <begin position="227"/>
        <end position="239"/>
    </location>
</feature>
<sequence length="728" mass="79968">MREKSKEKKRKKKKKTYLVFLLVMAESIPSSSSLSPKSLQSPNPMETSPVAPPPLPPSSSSQQQQHMTAPPPPPAISNSVNSAASPAMTATTTDGVVLQNNSQPNNNNNNISSPNPTSNPQPVVGAQIPSPSPLSHPLPPSSLDQQTQQLNQSQQLHQHQNQNQNQQLPQQQQQMMQQISSSPIPQLSQQQQQILQQQHLSPQQIPMSNYQIAQSLQRSPSISRMSQIQQQQQQQQQQGGQYGNVLRQQAGLYGTMNFGGSGSVQQSQQNQQQMGGNPNLSRASLVGQSGHLPMLNGAAGAAQMNIQPQLLAAASPRQKSGLVQGSQFHPGSSGQQLQGMQAMGMMGSLNLSSQMRGNPALYAQQRINPGQMRQQLSQQNTLTSPQVQSLQRSSSLAFMNPQLTGLAQNGQAGMMQNSLTQQQWLKQMSGITSSNSFRLQPNQRQALLLQQQQQQLPSSQLHQSGMSLNQQQLSQIIHQQQQQSQIGQFQMNQSQQQQQIQQMQQLQQQPQQQMQQQQQQMQINQQQPSPRMSNHAGQKSVSLTGSQPDATQSGTTTPGGSSSQGTEATNQLLGKRKIQDLVSQVDIHAKLDPDVEDLLLEVADDFIDSVTSFACSLAKHRKSSVLEPKDILLHLEKNLHLTIPGFSSEDKNQTKTVPTDLHKKRLAMVRALLESSKPETNASNSKETMRQVMVNPNSGNHLLRASPSSEQLVSQTSGPHMLQHMTRY</sequence>
<evidence type="ECO:0000256" key="4">
    <source>
        <dbReference type="ARBA" id="ARBA00023163"/>
    </source>
</evidence>
<evidence type="ECO:0000256" key="1">
    <source>
        <dbReference type="ARBA" id="ARBA00004123"/>
    </source>
</evidence>
<comment type="similarity">
    <text evidence="2">Belongs to the TAF12 family.</text>
</comment>
<organism evidence="8 9">
    <name type="scientific">Camelina sativa</name>
    <name type="common">False flax</name>
    <name type="synonym">Myagrum sativum</name>
    <dbReference type="NCBI Taxonomy" id="90675"/>
    <lineage>
        <taxon>Eukaryota</taxon>
        <taxon>Viridiplantae</taxon>
        <taxon>Streptophyta</taxon>
        <taxon>Embryophyta</taxon>
        <taxon>Tracheophyta</taxon>
        <taxon>Spermatophyta</taxon>
        <taxon>Magnoliopsida</taxon>
        <taxon>eudicotyledons</taxon>
        <taxon>Gunneridae</taxon>
        <taxon>Pentapetalae</taxon>
        <taxon>rosids</taxon>
        <taxon>malvids</taxon>
        <taxon>Brassicales</taxon>
        <taxon>Brassicaceae</taxon>
        <taxon>Camelineae</taxon>
        <taxon>Camelina</taxon>
    </lineage>
</organism>
<dbReference type="InterPro" id="IPR003228">
    <property type="entry name" value="TFIID_TAF12_dom"/>
</dbReference>
<feature type="region of interest" description="Disordered" evidence="6">
    <location>
        <begin position="28"/>
        <end position="241"/>
    </location>
</feature>
<feature type="region of interest" description="Disordered" evidence="6">
    <location>
        <begin position="697"/>
        <end position="728"/>
    </location>
</feature>
<proteinExistence type="inferred from homology"/>
<gene>
    <name evidence="9" type="primary">LOC104775853</name>
</gene>
<keyword evidence="8" id="KW-1185">Reference proteome</keyword>
<feature type="compositionally biased region" description="Low complexity" evidence="6">
    <location>
        <begin position="263"/>
        <end position="276"/>
    </location>
</feature>
<keyword evidence="4" id="KW-0804">Transcription</keyword>
<dbReference type="InterPro" id="IPR037794">
    <property type="entry name" value="TAF12"/>
</dbReference>
<dbReference type="Pfam" id="PF03847">
    <property type="entry name" value="TFIID_20kDa"/>
    <property type="match status" value="1"/>
</dbReference>
<evidence type="ECO:0000313" key="9">
    <source>
        <dbReference type="RefSeq" id="XP_019099056.1"/>
    </source>
</evidence>
<feature type="compositionally biased region" description="Low complexity" evidence="6">
    <location>
        <begin position="551"/>
        <end position="566"/>
    </location>
</feature>
<dbReference type="RefSeq" id="XP_019099056.1">
    <property type="nucleotide sequence ID" value="XM_019243511.1"/>
</dbReference>
<evidence type="ECO:0000256" key="3">
    <source>
        <dbReference type="ARBA" id="ARBA00023015"/>
    </source>
</evidence>
<feature type="domain" description="Transcription initiation factor TFIID subunit 12" evidence="7">
    <location>
        <begin position="574"/>
        <end position="641"/>
    </location>
</feature>
<evidence type="ECO:0000256" key="6">
    <source>
        <dbReference type="SAM" id="MobiDB-lite"/>
    </source>
</evidence>
<dbReference type="CDD" id="cd07981">
    <property type="entry name" value="HFD_TAF12"/>
    <property type="match status" value="1"/>
</dbReference>